<feature type="chain" id="PRO_5026152352" description="Entry exclusion lipoprotein TrbK" evidence="2">
    <location>
        <begin position="19"/>
        <end position="87"/>
    </location>
</feature>
<dbReference type="EMBL" id="WKJK01000009">
    <property type="protein sequence ID" value="MRW92057.1"/>
    <property type="molecule type" value="Genomic_DNA"/>
</dbReference>
<comment type="caution">
    <text evidence="3">The sequence shown here is derived from an EMBL/GenBank/DDBJ whole genome shotgun (WGS) entry which is preliminary data.</text>
</comment>
<evidence type="ECO:0000313" key="3">
    <source>
        <dbReference type="EMBL" id="MRW92057.1"/>
    </source>
</evidence>
<dbReference type="PROSITE" id="PS51257">
    <property type="entry name" value="PROKAR_LIPOPROTEIN"/>
    <property type="match status" value="1"/>
</dbReference>
<organism evidence="3 4">
    <name type="scientific">Duganella guangzhouensis</name>
    <dbReference type="NCBI Taxonomy" id="2666084"/>
    <lineage>
        <taxon>Bacteria</taxon>
        <taxon>Pseudomonadati</taxon>
        <taxon>Pseudomonadota</taxon>
        <taxon>Betaproteobacteria</taxon>
        <taxon>Burkholderiales</taxon>
        <taxon>Oxalobacteraceae</taxon>
        <taxon>Telluria group</taxon>
        <taxon>Duganella</taxon>
    </lineage>
</organism>
<feature type="compositionally biased region" description="Basic and acidic residues" evidence="1">
    <location>
        <begin position="63"/>
        <end position="73"/>
    </location>
</feature>
<protein>
    <recommendedName>
        <fullName evidence="5">Entry exclusion lipoprotein TrbK</fullName>
    </recommendedName>
</protein>
<dbReference type="Proteomes" id="UP000433309">
    <property type="component" value="Unassembled WGS sequence"/>
</dbReference>
<dbReference type="RefSeq" id="WP_154379058.1">
    <property type="nucleotide sequence ID" value="NZ_WKJK01000009.1"/>
</dbReference>
<proteinExistence type="predicted"/>
<sequence>MKAFSVAHFVFASLIAVALSGCASPEPQADNADGTKVAAATKCNRVVDAPLGALMKKSCAPSEDNKVDTREFMDNVQTPGAVPQSGR</sequence>
<keyword evidence="4" id="KW-1185">Reference proteome</keyword>
<evidence type="ECO:0008006" key="5">
    <source>
        <dbReference type="Google" id="ProtNLM"/>
    </source>
</evidence>
<reference evidence="3 4" key="1">
    <citation type="submission" date="2019-11" db="EMBL/GenBank/DDBJ databases">
        <title>Novel species isolated from a subtropical stream in China.</title>
        <authorList>
            <person name="Lu H."/>
        </authorList>
    </citation>
    <scope>NUCLEOTIDE SEQUENCE [LARGE SCALE GENOMIC DNA]</scope>
    <source>
        <strain evidence="3 4">FT80W</strain>
    </source>
</reference>
<accession>A0A6I2L4G7</accession>
<dbReference type="AlphaFoldDB" id="A0A6I2L4G7"/>
<evidence type="ECO:0000256" key="2">
    <source>
        <dbReference type="SAM" id="SignalP"/>
    </source>
</evidence>
<feature type="signal peptide" evidence="2">
    <location>
        <begin position="1"/>
        <end position="18"/>
    </location>
</feature>
<evidence type="ECO:0000313" key="4">
    <source>
        <dbReference type="Proteomes" id="UP000433309"/>
    </source>
</evidence>
<name>A0A6I2L4G7_9BURK</name>
<evidence type="ECO:0000256" key="1">
    <source>
        <dbReference type="SAM" id="MobiDB-lite"/>
    </source>
</evidence>
<feature type="region of interest" description="Disordered" evidence="1">
    <location>
        <begin position="60"/>
        <end position="87"/>
    </location>
</feature>
<keyword evidence="2" id="KW-0732">Signal</keyword>
<gene>
    <name evidence="3" type="ORF">GJ699_18850</name>
</gene>